<protein>
    <recommendedName>
        <fullName evidence="7">MARVEL domain-containing protein</fullName>
    </recommendedName>
</protein>
<name>A0AAN6V3X2_9PEZI</name>
<dbReference type="PANTHER" id="PTHR39608">
    <property type="entry name" value="INTEGRAL MEMBRANE PROTEIN (AFU_ORTHOLOGUE AFUA_5G08640)"/>
    <property type="match status" value="1"/>
</dbReference>
<keyword evidence="2 5" id="KW-0812">Transmembrane</keyword>
<comment type="caution">
    <text evidence="8">The sequence shown here is derived from an EMBL/GenBank/DDBJ whole genome shotgun (WGS) entry which is preliminary data.</text>
</comment>
<reference evidence="8" key="1">
    <citation type="journal article" date="2023" name="Mol. Phylogenet. Evol.">
        <title>Genome-scale phylogeny and comparative genomics of the fungal order Sordariales.</title>
        <authorList>
            <person name="Hensen N."/>
            <person name="Bonometti L."/>
            <person name="Westerberg I."/>
            <person name="Brannstrom I.O."/>
            <person name="Guillou S."/>
            <person name="Cros-Aarteil S."/>
            <person name="Calhoun S."/>
            <person name="Haridas S."/>
            <person name="Kuo A."/>
            <person name="Mondo S."/>
            <person name="Pangilinan J."/>
            <person name="Riley R."/>
            <person name="LaButti K."/>
            <person name="Andreopoulos B."/>
            <person name="Lipzen A."/>
            <person name="Chen C."/>
            <person name="Yan M."/>
            <person name="Daum C."/>
            <person name="Ng V."/>
            <person name="Clum A."/>
            <person name="Steindorff A."/>
            <person name="Ohm R.A."/>
            <person name="Martin F."/>
            <person name="Silar P."/>
            <person name="Natvig D.O."/>
            <person name="Lalanne C."/>
            <person name="Gautier V."/>
            <person name="Ament-Velasquez S.L."/>
            <person name="Kruys A."/>
            <person name="Hutchinson M.I."/>
            <person name="Powell A.J."/>
            <person name="Barry K."/>
            <person name="Miller A.N."/>
            <person name="Grigoriev I.V."/>
            <person name="Debuchy R."/>
            <person name="Gladieux P."/>
            <person name="Hiltunen Thoren M."/>
            <person name="Johannesson H."/>
        </authorList>
    </citation>
    <scope>NUCLEOTIDE SEQUENCE</scope>
    <source>
        <strain evidence="8">CBS 141.50</strain>
    </source>
</reference>
<feature type="transmembrane region" description="Helical" evidence="5">
    <location>
        <begin position="43"/>
        <end position="62"/>
    </location>
</feature>
<feature type="signal peptide" evidence="6">
    <location>
        <begin position="1"/>
        <end position="19"/>
    </location>
</feature>
<accession>A0AAN6V3X2</accession>
<keyword evidence="9" id="KW-1185">Reference proteome</keyword>
<feature type="chain" id="PRO_5043020689" description="MARVEL domain-containing protein" evidence="6">
    <location>
        <begin position="20"/>
        <end position="140"/>
    </location>
</feature>
<proteinExistence type="predicted"/>
<comment type="subcellular location">
    <subcellularLocation>
        <location evidence="1">Membrane</location>
        <topology evidence="1">Multi-pass membrane protein</topology>
    </subcellularLocation>
</comment>
<evidence type="ECO:0000313" key="8">
    <source>
        <dbReference type="EMBL" id="KAK4144280.1"/>
    </source>
</evidence>
<gene>
    <name evidence="8" type="ORF">C8A04DRAFT_36743</name>
</gene>
<dbReference type="AlphaFoldDB" id="A0AAN6V3X2"/>
<evidence type="ECO:0000256" key="1">
    <source>
        <dbReference type="ARBA" id="ARBA00004141"/>
    </source>
</evidence>
<feature type="transmembrane region" description="Helical" evidence="5">
    <location>
        <begin position="74"/>
        <end position="92"/>
    </location>
</feature>
<dbReference type="EMBL" id="MU853578">
    <property type="protein sequence ID" value="KAK4144280.1"/>
    <property type="molecule type" value="Genomic_DNA"/>
</dbReference>
<dbReference type="PANTHER" id="PTHR39608:SF1">
    <property type="entry name" value="INTEGRAL MEMBRANE PROTEIN (AFU_ORTHOLOGUE AFUA_5G08640)"/>
    <property type="match status" value="1"/>
</dbReference>
<evidence type="ECO:0000256" key="3">
    <source>
        <dbReference type="ARBA" id="ARBA00022989"/>
    </source>
</evidence>
<evidence type="ECO:0000256" key="4">
    <source>
        <dbReference type="ARBA" id="ARBA00023136"/>
    </source>
</evidence>
<keyword evidence="3 5" id="KW-1133">Transmembrane helix</keyword>
<reference evidence="8" key="2">
    <citation type="submission" date="2023-05" db="EMBL/GenBank/DDBJ databases">
        <authorList>
            <consortium name="Lawrence Berkeley National Laboratory"/>
            <person name="Steindorff A."/>
            <person name="Hensen N."/>
            <person name="Bonometti L."/>
            <person name="Westerberg I."/>
            <person name="Brannstrom I.O."/>
            <person name="Guillou S."/>
            <person name="Cros-Aarteil S."/>
            <person name="Calhoun S."/>
            <person name="Haridas S."/>
            <person name="Kuo A."/>
            <person name="Mondo S."/>
            <person name="Pangilinan J."/>
            <person name="Riley R."/>
            <person name="Labutti K."/>
            <person name="Andreopoulos B."/>
            <person name="Lipzen A."/>
            <person name="Chen C."/>
            <person name="Yanf M."/>
            <person name="Daum C."/>
            <person name="Ng V."/>
            <person name="Clum A."/>
            <person name="Ohm R."/>
            <person name="Martin F."/>
            <person name="Silar P."/>
            <person name="Natvig D."/>
            <person name="Lalanne C."/>
            <person name="Gautier V."/>
            <person name="Ament-Velasquez S.L."/>
            <person name="Kruys A."/>
            <person name="Hutchinson M.I."/>
            <person name="Powell A.J."/>
            <person name="Barry K."/>
            <person name="Miller A.N."/>
            <person name="Grigoriev I.V."/>
            <person name="Debuchy R."/>
            <person name="Gladieux P."/>
            <person name="Thoren M.H."/>
            <person name="Johannesson H."/>
        </authorList>
    </citation>
    <scope>NUCLEOTIDE SEQUENCE</scope>
    <source>
        <strain evidence="8">CBS 141.50</strain>
    </source>
</reference>
<keyword evidence="4 5" id="KW-0472">Membrane</keyword>
<evidence type="ECO:0000256" key="2">
    <source>
        <dbReference type="ARBA" id="ARBA00022692"/>
    </source>
</evidence>
<dbReference type="GO" id="GO:0016020">
    <property type="term" value="C:membrane"/>
    <property type="evidence" value="ECO:0007669"/>
    <property type="project" value="UniProtKB-SubCell"/>
</dbReference>
<dbReference type="InterPro" id="IPR008253">
    <property type="entry name" value="Marvel"/>
</dbReference>
<dbReference type="Proteomes" id="UP001302676">
    <property type="component" value="Unassembled WGS sequence"/>
</dbReference>
<evidence type="ECO:0000313" key="9">
    <source>
        <dbReference type="Proteomes" id="UP001302676"/>
    </source>
</evidence>
<feature type="transmembrane region" description="Helical" evidence="5">
    <location>
        <begin position="112"/>
        <end position="134"/>
    </location>
</feature>
<sequence>MQLIDIFTLLVRLAELAFAAVVAGLNGEYLRATRATDSWLLGRQIYTEVIAVFAMVTALFFLIPLQAYAHILRWPADLVLSAAWFVAFGLLVDWVGDSCGNVFDWNTISFRGAASCSQVKATIAFSFLSALFWLTSAIMG</sequence>
<dbReference type="RefSeq" id="XP_062637651.1">
    <property type="nucleotide sequence ID" value="XM_062783627.1"/>
</dbReference>
<keyword evidence="6" id="KW-0732">Signal</keyword>
<evidence type="ECO:0000256" key="5">
    <source>
        <dbReference type="SAM" id="Phobius"/>
    </source>
</evidence>
<evidence type="ECO:0000259" key="7">
    <source>
        <dbReference type="Pfam" id="PF01284"/>
    </source>
</evidence>
<evidence type="ECO:0000256" key="6">
    <source>
        <dbReference type="SAM" id="SignalP"/>
    </source>
</evidence>
<dbReference type="Pfam" id="PF01284">
    <property type="entry name" value="MARVEL"/>
    <property type="match status" value="1"/>
</dbReference>
<organism evidence="8 9">
    <name type="scientific">Dichotomopilus funicola</name>
    <dbReference type="NCBI Taxonomy" id="1934379"/>
    <lineage>
        <taxon>Eukaryota</taxon>
        <taxon>Fungi</taxon>
        <taxon>Dikarya</taxon>
        <taxon>Ascomycota</taxon>
        <taxon>Pezizomycotina</taxon>
        <taxon>Sordariomycetes</taxon>
        <taxon>Sordariomycetidae</taxon>
        <taxon>Sordariales</taxon>
        <taxon>Chaetomiaceae</taxon>
        <taxon>Dichotomopilus</taxon>
    </lineage>
</organism>
<dbReference type="GeneID" id="87820240"/>
<feature type="domain" description="MARVEL" evidence="7">
    <location>
        <begin position="8"/>
        <end position="138"/>
    </location>
</feature>